<feature type="transmembrane region" description="Helical" evidence="1">
    <location>
        <begin position="9"/>
        <end position="29"/>
    </location>
</feature>
<evidence type="ECO:0000256" key="1">
    <source>
        <dbReference type="SAM" id="Phobius"/>
    </source>
</evidence>
<proteinExistence type="predicted"/>
<organism evidence="3 4">
    <name type="scientific">Clostridium saudiense</name>
    <dbReference type="NCBI Taxonomy" id="1414720"/>
    <lineage>
        <taxon>Bacteria</taxon>
        <taxon>Bacillati</taxon>
        <taxon>Bacillota</taxon>
        <taxon>Clostridia</taxon>
        <taxon>Eubacteriales</taxon>
        <taxon>Clostridiaceae</taxon>
        <taxon>Clostridium</taxon>
    </lineage>
</organism>
<accession>A0ABS2FB87</accession>
<evidence type="ECO:0000313" key="4">
    <source>
        <dbReference type="Proteomes" id="UP000767334"/>
    </source>
</evidence>
<dbReference type="SUPFAM" id="SSF53474">
    <property type="entry name" value="alpha/beta-Hydrolases"/>
    <property type="match status" value="1"/>
</dbReference>
<protein>
    <submittedName>
        <fullName evidence="3">Alpha/beta hydrolase</fullName>
    </submittedName>
</protein>
<sequence length="246" mass="26409">MKNKTFKKLGFIVLGLIIVALIFIVAFFTTSYEPSTQAMANLEDSTLVDVTENNFISFTPENTTATTGLIIYPGAKVEPEAYAPLANKIAQAGYEVIITPMPLNFAIFDSNAADEVISKFPNIKNWVISGHSLGGVMAAKYASENSNIKGVIFYASYPQGDELKDSNIEVTSIYGSLDGVADLEKIIGSKDLLPTSTTFVEITGGNHAQFGSYGEQSGDNPAEISADEQIEKAANASIELLDKISK</sequence>
<evidence type="ECO:0000259" key="2">
    <source>
        <dbReference type="Pfam" id="PF12695"/>
    </source>
</evidence>
<dbReference type="Proteomes" id="UP000767334">
    <property type="component" value="Unassembled WGS sequence"/>
</dbReference>
<dbReference type="InterPro" id="IPR029059">
    <property type="entry name" value="AB_hydrolase_5"/>
</dbReference>
<dbReference type="InterPro" id="IPR029058">
    <property type="entry name" value="AB_hydrolase_fold"/>
</dbReference>
<evidence type="ECO:0000313" key="3">
    <source>
        <dbReference type="EMBL" id="MBM6817798.1"/>
    </source>
</evidence>
<dbReference type="RefSeq" id="WP_204571701.1">
    <property type="nucleotide sequence ID" value="NZ_JACJLL010000001.1"/>
</dbReference>
<gene>
    <name evidence="3" type="ORF">H6A19_00340</name>
</gene>
<comment type="caution">
    <text evidence="3">The sequence shown here is derived from an EMBL/GenBank/DDBJ whole genome shotgun (WGS) entry which is preliminary data.</text>
</comment>
<dbReference type="Pfam" id="PF12695">
    <property type="entry name" value="Abhydrolase_5"/>
    <property type="match status" value="1"/>
</dbReference>
<feature type="domain" description="Alpha/beta hydrolase fold-5" evidence="2">
    <location>
        <begin position="68"/>
        <end position="230"/>
    </location>
</feature>
<reference evidence="3 4" key="1">
    <citation type="journal article" date="2021" name="Sci. Rep.">
        <title>The distribution of antibiotic resistance genes in chicken gut microbiota commensals.</title>
        <authorList>
            <person name="Juricova H."/>
            <person name="Matiasovicova J."/>
            <person name="Kubasova T."/>
            <person name="Cejkova D."/>
            <person name="Rychlik I."/>
        </authorList>
    </citation>
    <scope>NUCLEOTIDE SEQUENCE [LARGE SCALE GENOMIC DNA]</scope>
    <source>
        <strain evidence="3 4">An435</strain>
    </source>
</reference>
<keyword evidence="1" id="KW-0812">Transmembrane</keyword>
<name>A0ABS2FB87_9CLOT</name>
<dbReference type="GO" id="GO:0016787">
    <property type="term" value="F:hydrolase activity"/>
    <property type="evidence" value="ECO:0007669"/>
    <property type="project" value="UniProtKB-KW"/>
</dbReference>
<keyword evidence="1" id="KW-1133">Transmembrane helix</keyword>
<dbReference type="EMBL" id="JACJLL010000001">
    <property type="protein sequence ID" value="MBM6817798.1"/>
    <property type="molecule type" value="Genomic_DNA"/>
</dbReference>
<keyword evidence="4" id="KW-1185">Reference proteome</keyword>
<keyword evidence="1" id="KW-0472">Membrane</keyword>
<keyword evidence="3" id="KW-0378">Hydrolase</keyword>
<dbReference type="Gene3D" id="3.40.50.1820">
    <property type="entry name" value="alpha/beta hydrolase"/>
    <property type="match status" value="1"/>
</dbReference>